<sequence length="350" mass="39736">LRKSGSSQINRIVLYEEFIKKWFERAQERLQKIQLKKEESEVFNRLNEEGFNNHCLQFGKEFAFKMFVDNNKVVVDYDSINEKITSEWERFLGNADLELLLIRFSMPLFRRGNQYWFFHKSLRDYLIACALIDSFKDASQTTLLNKQSITPEPAIRQFLVERVQQMPEHIQSLLNFIVSSKTNDNLQIASANAITILSHAGKQLPTNLNNICVSGADLSSGMFNNSQFAKAKLNNVNFQNANLQDSSFQNANLTSANLTSANLTSADIQGTNFQDATLQYTNLQCANLQSANFQNAKLLHANLQNANLQNSNFQNAKLLHANLQNANLQNSKLPSSSLLYSDFRGADLLC</sequence>
<evidence type="ECO:0000313" key="1">
    <source>
        <dbReference type="EMBL" id="CAG8809959.1"/>
    </source>
</evidence>
<comment type="caution">
    <text evidence="1">The sequence shown here is derived from an EMBL/GenBank/DDBJ whole genome shotgun (WGS) entry which is preliminary data.</text>
</comment>
<dbReference type="SUPFAM" id="SSF141571">
    <property type="entry name" value="Pentapeptide repeat-like"/>
    <property type="match status" value="1"/>
</dbReference>
<evidence type="ECO:0000313" key="2">
    <source>
        <dbReference type="Proteomes" id="UP000789901"/>
    </source>
</evidence>
<dbReference type="PANTHER" id="PTHR14136">
    <property type="entry name" value="BTB_POZ DOMAIN-CONTAINING PROTEIN KCTD9"/>
    <property type="match status" value="1"/>
</dbReference>
<accession>A0ABN7W043</accession>
<dbReference type="PANTHER" id="PTHR14136:SF40">
    <property type="entry name" value="BTB_POZ DOMAIN-CONTAINING PROTEIN"/>
    <property type="match status" value="1"/>
</dbReference>
<keyword evidence="2" id="KW-1185">Reference proteome</keyword>
<feature type="non-terminal residue" evidence="1">
    <location>
        <position position="350"/>
    </location>
</feature>
<dbReference type="InterPro" id="IPR051082">
    <property type="entry name" value="Pentapeptide-BTB/POZ_domain"/>
</dbReference>
<dbReference type="InterPro" id="IPR001646">
    <property type="entry name" value="5peptide_repeat"/>
</dbReference>
<protein>
    <submittedName>
        <fullName evidence="1">19223_t:CDS:1</fullName>
    </submittedName>
</protein>
<proteinExistence type="predicted"/>
<organism evidence="1 2">
    <name type="scientific">Gigaspora margarita</name>
    <dbReference type="NCBI Taxonomy" id="4874"/>
    <lineage>
        <taxon>Eukaryota</taxon>
        <taxon>Fungi</taxon>
        <taxon>Fungi incertae sedis</taxon>
        <taxon>Mucoromycota</taxon>
        <taxon>Glomeromycotina</taxon>
        <taxon>Glomeromycetes</taxon>
        <taxon>Diversisporales</taxon>
        <taxon>Gigasporaceae</taxon>
        <taxon>Gigaspora</taxon>
    </lineage>
</organism>
<gene>
    <name evidence="1" type="ORF">GMARGA_LOCUS24997</name>
</gene>
<dbReference type="Gene3D" id="2.160.20.80">
    <property type="entry name" value="E3 ubiquitin-protein ligase SopA"/>
    <property type="match status" value="1"/>
</dbReference>
<reference evidence="1 2" key="1">
    <citation type="submission" date="2021-06" db="EMBL/GenBank/DDBJ databases">
        <authorList>
            <person name="Kallberg Y."/>
            <person name="Tangrot J."/>
            <person name="Rosling A."/>
        </authorList>
    </citation>
    <scope>NUCLEOTIDE SEQUENCE [LARGE SCALE GENOMIC DNA]</scope>
    <source>
        <strain evidence="1 2">120-4 pot B 10/14</strain>
    </source>
</reference>
<dbReference type="EMBL" id="CAJVQB010027110">
    <property type="protein sequence ID" value="CAG8809959.1"/>
    <property type="molecule type" value="Genomic_DNA"/>
</dbReference>
<dbReference type="Pfam" id="PF00805">
    <property type="entry name" value="Pentapeptide"/>
    <property type="match status" value="1"/>
</dbReference>
<dbReference type="Pfam" id="PF13599">
    <property type="entry name" value="Pentapeptide_4"/>
    <property type="match status" value="1"/>
</dbReference>
<feature type="non-terminal residue" evidence="1">
    <location>
        <position position="1"/>
    </location>
</feature>
<dbReference type="Proteomes" id="UP000789901">
    <property type="component" value="Unassembled WGS sequence"/>
</dbReference>
<name>A0ABN7W043_GIGMA</name>